<feature type="compositionally biased region" description="Basic and acidic residues" evidence="5">
    <location>
        <begin position="56"/>
        <end position="65"/>
    </location>
</feature>
<name>A0AAX4P913_9CHLO</name>
<dbReference type="Proteomes" id="UP001472866">
    <property type="component" value="Chromosome 06"/>
</dbReference>
<evidence type="ECO:0000256" key="4">
    <source>
        <dbReference type="ARBA" id="ARBA00022807"/>
    </source>
</evidence>
<proteinExistence type="inferred from homology"/>
<keyword evidence="4" id="KW-0788">Thiol protease</keyword>
<gene>
    <name evidence="7" type="ORF">HKI87_06g40290</name>
</gene>
<evidence type="ECO:0000313" key="7">
    <source>
        <dbReference type="EMBL" id="WZN62492.1"/>
    </source>
</evidence>
<comment type="similarity">
    <text evidence="1">Belongs to the peptidase C48 family.</text>
</comment>
<dbReference type="GO" id="GO:0005634">
    <property type="term" value="C:nucleus"/>
    <property type="evidence" value="ECO:0007669"/>
    <property type="project" value="TreeGrafter"/>
</dbReference>
<evidence type="ECO:0000256" key="3">
    <source>
        <dbReference type="ARBA" id="ARBA00022801"/>
    </source>
</evidence>
<evidence type="ECO:0000259" key="6">
    <source>
        <dbReference type="PROSITE" id="PS50600"/>
    </source>
</evidence>
<dbReference type="PANTHER" id="PTHR12606">
    <property type="entry name" value="SENTRIN/SUMO-SPECIFIC PROTEASE"/>
    <property type="match status" value="1"/>
</dbReference>
<feature type="region of interest" description="Disordered" evidence="5">
    <location>
        <begin position="331"/>
        <end position="351"/>
    </location>
</feature>
<sequence length="655" mass="73420">MERTPTTGGGLLRGGSLWDVVDRNQTTETTTPRSKTRGGFAAALLGSPWAGDHLDEESVRRDLRRSSGFGVTPSRSGGEKRRHYHHYDTPSPLGRRASYTLGRSPSPGSLSLSPYSPYLGYSPTLSRKFPRLLDTPVGFGRSVSRSPGSYPPSPLLMAGPRHGDVNLDEGMAKFRDELKRELKEELGPEIKAEMAEEIRQEVLPTYNAMLGEGIRAARRAIGASSSEHAHGSGRLSHLERERALRDKVEGYRGRRLLLSQDDLRLDVKSLASYRKLLETVGSIDETPFGGTPPPLRHREDGREAASPTSLAKHGAAARETKVVVVRDSPEAFAGTAGTTPTSSGGQGDFSRECDRNIQVIMSRRSLRDAEEEAGRMEQITELQARLDSLDILWRSKDSGEIDAMLAKEVPPTSVCKKELSAEHETMYLSIMGSDEDDDYAFSRHKNLRFTVQDAMSLGPGEWLTDENINFFMSLLNDRARRRIEQKDGPACYFTNTFFLNKLFKGTRKYEYSGVRTWTRPKKIGVEITKCDKVVVPVHQQVHWCCAVADIKRKELVYYDSMLGKDQAVLENLARWVKDEWKDKAKVDLDTKSWPRKFPKDIPTQENGYDCGVFAVKFAECAGLDCEMDFSQQDMPLFRKQMVVQLKEVDLDAVDQ</sequence>
<dbReference type="GO" id="GO:0016926">
    <property type="term" value="P:protein desumoylation"/>
    <property type="evidence" value="ECO:0007669"/>
    <property type="project" value="TreeGrafter"/>
</dbReference>
<evidence type="ECO:0000313" key="8">
    <source>
        <dbReference type="Proteomes" id="UP001472866"/>
    </source>
</evidence>
<dbReference type="InterPro" id="IPR003653">
    <property type="entry name" value="Peptidase_C48_C"/>
</dbReference>
<keyword evidence="2 7" id="KW-0645">Protease</keyword>
<keyword evidence="8" id="KW-1185">Reference proteome</keyword>
<dbReference type="SUPFAM" id="SSF54001">
    <property type="entry name" value="Cysteine proteinases"/>
    <property type="match status" value="1"/>
</dbReference>
<evidence type="ECO:0000256" key="2">
    <source>
        <dbReference type="ARBA" id="ARBA00022670"/>
    </source>
</evidence>
<feature type="compositionally biased region" description="Low complexity" evidence="5">
    <location>
        <begin position="333"/>
        <end position="343"/>
    </location>
</feature>
<reference evidence="7 8" key="1">
    <citation type="submission" date="2024-03" db="EMBL/GenBank/DDBJ databases">
        <title>Complete genome sequence of the green alga Chloropicon roscoffensis RCC1871.</title>
        <authorList>
            <person name="Lemieux C."/>
            <person name="Pombert J.-F."/>
            <person name="Otis C."/>
            <person name="Turmel M."/>
        </authorList>
    </citation>
    <scope>NUCLEOTIDE SEQUENCE [LARGE SCALE GENOMIC DNA]</scope>
    <source>
        <strain evidence="7 8">RCC1871</strain>
    </source>
</reference>
<dbReference type="EMBL" id="CP151506">
    <property type="protein sequence ID" value="WZN62492.1"/>
    <property type="molecule type" value="Genomic_DNA"/>
</dbReference>
<evidence type="ECO:0000256" key="1">
    <source>
        <dbReference type="ARBA" id="ARBA00005234"/>
    </source>
</evidence>
<dbReference type="GO" id="GO:0016929">
    <property type="term" value="F:deSUMOylase activity"/>
    <property type="evidence" value="ECO:0007669"/>
    <property type="project" value="TreeGrafter"/>
</dbReference>
<feature type="domain" description="Ubiquitin-like protease family profile" evidence="6">
    <location>
        <begin position="447"/>
        <end position="621"/>
    </location>
</feature>
<dbReference type="PROSITE" id="PS50600">
    <property type="entry name" value="ULP_PROTEASE"/>
    <property type="match status" value="1"/>
</dbReference>
<dbReference type="InterPro" id="IPR038765">
    <property type="entry name" value="Papain-like_cys_pep_sf"/>
</dbReference>
<dbReference type="AlphaFoldDB" id="A0AAX4P913"/>
<evidence type="ECO:0000256" key="5">
    <source>
        <dbReference type="SAM" id="MobiDB-lite"/>
    </source>
</evidence>
<feature type="region of interest" description="Disordered" evidence="5">
    <location>
        <begin position="1"/>
        <end position="39"/>
    </location>
</feature>
<dbReference type="Pfam" id="PF02902">
    <property type="entry name" value="Peptidase_C48"/>
    <property type="match status" value="1"/>
</dbReference>
<accession>A0AAX4P913</accession>
<feature type="compositionally biased region" description="Low complexity" evidence="5">
    <location>
        <begin position="101"/>
        <end position="110"/>
    </location>
</feature>
<keyword evidence="3" id="KW-0378">Hydrolase</keyword>
<organism evidence="7 8">
    <name type="scientific">Chloropicon roscoffensis</name>
    <dbReference type="NCBI Taxonomy" id="1461544"/>
    <lineage>
        <taxon>Eukaryota</taxon>
        <taxon>Viridiplantae</taxon>
        <taxon>Chlorophyta</taxon>
        <taxon>Chloropicophyceae</taxon>
        <taxon>Chloropicales</taxon>
        <taxon>Chloropicaceae</taxon>
        <taxon>Chloropicon</taxon>
    </lineage>
</organism>
<feature type="region of interest" description="Disordered" evidence="5">
    <location>
        <begin position="56"/>
        <end position="110"/>
    </location>
</feature>
<dbReference type="PANTHER" id="PTHR12606:SF1">
    <property type="entry name" value="UBIQUITIN-LIKE-SPECIFIC PROTEASE 1A"/>
    <property type="match status" value="1"/>
</dbReference>
<protein>
    <submittedName>
        <fullName evidence="7">Ubiquitin-like specific protease</fullName>
    </submittedName>
</protein>
<feature type="region of interest" description="Disordered" evidence="5">
    <location>
        <begin position="284"/>
        <end position="318"/>
    </location>
</feature>
<dbReference type="GO" id="GO:0006508">
    <property type="term" value="P:proteolysis"/>
    <property type="evidence" value="ECO:0007669"/>
    <property type="project" value="UniProtKB-KW"/>
</dbReference>
<dbReference type="Gene3D" id="3.40.395.10">
    <property type="entry name" value="Adenoviral Proteinase, Chain A"/>
    <property type="match status" value="1"/>
</dbReference>